<dbReference type="EMBL" id="UINC01193048">
    <property type="protein sequence ID" value="SVE08467.1"/>
    <property type="molecule type" value="Genomic_DNA"/>
</dbReference>
<protein>
    <submittedName>
        <fullName evidence="1">Uncharacterized protein</fullName>
    </submittedName>
</protein>
<accession>A0A383AKW4</accession>
<feature type="non-terminal residue" evidence="1">
    <location>
        <position position="1"/>
    </location>
</feature>
<name>A0A383AKW4_9ZZZZ</name>
<evidence type="ECO:0000313" key="1">
    <source>
        <dbReference type="EMBL" id="SVE08467.1"/>
    </source>
</evidence>
<organism evidence="1">
    <name type="scientific">marine metagenome</name>
    <dbReference type="NCBI Taxonomy" id="408172"/>
    <lineage>
        <taxon>unclassified sequences</taxon>
        <taxon>metagenomes</taxon>
        <taxon>ecological metagenomes</taxon>
    </lineage>
</organism>
<reference evidence="1" key="1">
    <citation type="submission" date="2018-05" db="EMBL/GenBank/DDBJ databases">
        <authorList>
            <person name="Lanie J.A."/>
            <person name="Ng W.-L."/>
            <person name="Kazmierczak K.M."/>
            <person name="Andrzejewski T.M."/>
            <person name="Davidsen T.M."/>
            <person name="Wayne K.J."/>
            <person name="Tettelin H."/>
            <person name="Glass J.I."/>
            <person name="Rusch D."/>
            <person name="Podicherti R."/>
            <person name="Tsui H.-C.T."/>
            <person name="Winkler M.E."/>
        </authorList>
    </citation>
    <scope>NUCLEOTIDE SEQUENCE</scope>
</reference>
<sequence>HISSSETMVDEGVFGSQFNAMYYKRSADGQKVEGDYPTSLRIDSKNTIQLSGDSSINGFSQVELTADSVQLLPGVNFDSHLAPGETNDSDAFWLAPGSADGTWPRKYNIAVRDPVYLIIRSNGSTDLIGQSLGGSVVVYAGEDIQIIDTEIRTNDASGTIDWWNAFTRGVLKTAGGVIKLKAEGDLTIDSGDLGITPLMEANRINLIGENVHIKRAGTINNMGIGVFGSNTVTIDGPTKIEAAVLGIQAIT</sequence>
<gene>
    <name evidence="1" type="ORF">METZ01_LOCUS461321</name>
</gene>
<proteinExistence type="predicted"/>
<dbReference type="AlphaFoldDB" id="A0A383AKW4"/>
<feature type="non-terminal residue" evidence="1">
    <location>
        <position position="251"/>
    </location>
</feature>